<comment type="cofactor">
    <cofactor evidence="1">
        <name>Mn(2+)</name>
        <dbReference type="ChEBI" id="CHEBI:29035"/>
    </cofactor>
</comment>
<dbReference type="AlphaFoldDB" id="X1UUG0"/>
<dbReference type="Gene3D" id="3.90.1860.10">
    <property type="entry name" value="tRNA-splicing ligase RtcB"/>
    <property type="match status" value="1"/>
</dbReference>
<keyword evidence="6" id="KW-0342">GTP-binding</keyword>
<evidence type="ECO:0000256" key="7">
    <source>
        <dbReference type="ARBA" id="ARBA00023211"/>
    </source>
</evidence>
<sequence length="91" mass="9853">TDKAFTETFGSTCHGAGRVMSRTKATKASKGRSIRKEMADRGVIVIASGKGTLREEMPEAYKDIDEVVEVVHQSGLSRKVARLRTVGCIKG</sequence>
<dbReference type="GO" id="GO:0046872">
    <property type="term" value="F:metal ion binding"/>
    <property type="evidence" value="ECO:0007669"/>
    <property type="project" value="UniProtKB-KW"/>
</dbReference>
<keyword evidence="5" id="KW-0547">Nucleotide-binding</keyword>
<evidence type="ECO:0000256" key="8">
    <source>
        <dbReference type="ARBA" id="ARBA00047746"/>
    </source>
</evidence>
<dbReference type="EC" id="6.5.1.8" evidence="2"/>
<dbReference type="PANTHER" id="PTHR11118:SF1">
    <property type="entry name" value="RNA-SPLICING LIGASE RTCB HOMOLOG"/>
    <property type="match status" value="1"/>
</dbReference>
<gene>
    <name evidence="9" type="ORF">S12H4_51830</name>
</gene>
<evidence type="ECO:0000313" key="9">
    <source>
        <dbReference type="EMBL" id="GAJ03501.1"/>
    </source>
</evidence>
<evidence type="ECO:0000256" key="4">
    <source>
        <dbReference type="ARBA" id="ARBA00022723"/>
    </source>
</evidence>
<reference evidence="9" key="1">
    <citation type="journal article" date="2014" name="Front. Microbiol.">
        <title>High frequency of phylogenetically diverse reductive dehalogenase-homologous genes in deep subseafloor sedimentary metagenomes.</title>
        <authorList>
            <person name="Kawai M."/>
            <person name="Futagami T."/>
            <person name="Toyoda A."/>
            <person name="Takaki Y."/>
            <person name="Nishi S."/>
            <person name="Hori S."/>
            <person name="Arai W."/>
            <person name="Tsubouchi T."/>
            <person name="Morono Y."/>
            <person name="Uchiyama I."/>
            <person name="Ito T."/>
            <person name="Fujiyama A."/>
            <person name="Inagaki F."/>
            <person name="Takami H."/>
        </authorList>
    </citation>
    <scope>NUCLEOTIDE SEQUENCE</scope>
    <source>
        <strain evidence="9">Expedition CK06-06</strain>
    </source>
</reference>
<dbReference type="Pfam" id="PF01139">
    <property type="entry name" value="RtcB"/>
    <property type="match status" value="1"/>
</dbReference>
<feature type="non-terminal residue" evidence="9">
    <location>
        <position position="1"/>
    </location>
</feature>
<dbReference type="GO" id="GO:0006396">
    <property type="term" value="P:RNA processing"/>
    <property type="evidence" value="ECO:0007669"/>
    <property type="project" value="InterPro"/>
</dbReference>
<protein>
    <recommendedName>
        <fullName evidence="2">3'-phosphate/5'-hydroxy nucleic acid ligase</fullName>
        <ecNumber evidence="2">6.5.1.8</ecNumber>
    </recommendedName>
</protein>
<dbReference type="PANTHER" id="PTHR11118">
    <property type="entry name" value="RNA-SPLICING LIGASE RTCB HOMOLOG"/>
    <property type="match status" value="1"/>
</dbReference>
<evidence type="ECO:0000256" key="2">
    <source>
        <dbReference type="ARBA" id="ARBA00012726"/>
    </source>
</evidence>
<organism evidence="9">
    <name type="scientific">marine sediment metagenome</name>
    <dbReference type="NCBI Taxonomy" id="412755"/>
    <lineage>
        <taxon>unclassified sequences</taxon>
        <taxon>metagenomes</taxon>
        <taxon>ecological metagenomes</taxon>
    </lineage>
</organism>
<evidence type="ECO:0000256" key="5">
    <source>
        <dbReference type="ARBA" id="ARBA00022741"/>
    </source>
</evidence>
<accession>X1UUG0</accession>
<dbReference type="InterPro" id="IPR036025">
    <property type="entry name" value="RtcB-like_sf"/>
</dbReference>
<keyword evidence="4" id="KW-0479">Metal-binding</keyword>
<comment type="catalytic activity">
    <reaction evidence="8">
        <text>a 3'-end 3'-phospho-ribonucleotide-RNA + a 5'-end dephospho-ribonucleoside-RNA + GTP = a ribonucleotidyl-ribonucleotide-RNA + GMP + diphosphate</text>
        <dbReference type="Rhea" id="RHEA:68076"/>
        <dbReference type="Rhea" id="RHEA-COMP:10463"/>
        <dbReference type="Rhea" id="RHEA-COMP:13936"/>
        <dbReference type="Rhea" id="RHEA-COMP:17355"/>
        <dbReference type="ChEBI" id="CHEBI:33019"/>
        <dbReference type="ChEBI" id="CHEBI:37565"/>
        <dbReference type="ChEBI" id="CHEBI:58115"/>
        <dbReference type="ChEBI" id="CHEBI:83062"/>
        <dbReference type="ChEBI" id="CHEBI:138284"/>
        <dbReference type="ChEBI" id="CHEBI:173118"/>
        <dbReference type="EC" id="6.5.1.8"/>
    </reaction>
</comment>
<keyword evidence="3" id="KW-0436">Ligase</keyword>
<keyword evidence="7" id="KW-0464">Manganese</keyword>
<dbReference type="SUPFAM" id="SSF103365">
    <property type="entry name" value="Hypothetical protein PH1602"/>
    <property type="match status" value="1"/>
</dbReference>
<name>X1UUG0_9ZZZZ</name>
<evidence type="ECO:0000256" key="3">
    <source>
        <dbReference type="ARBA" id="ARBA00022598"/>
    </source>
</evidence>
<evidence type="ECO:0000256" key="1">
    <source>
        <dbReference type="ARBA" id="ARBA00001936"/>
    </source>
</evidence>
<proteinExistence type="predicted"/>
<dbReference type="GO" id="GO:0003972">
    <property type="term" value="F:RNA ligase (ATP) activity"/>
    <property type="evidence" value="ECO:0007669"/>
    <property type="project" value="TreeGrafter"/>
</dbReference>
<dbReference type="GO" id="GO:0170057">
    <property type="term" value="F:RNA ligase (GTP) activity"/>
    <property type="evidence" value="ECO:0007669"/>
    <property type="project" value="UniProtKB-EC"/>
</dbReference>
<dbReference type="GO" id="GO:0005525">
    <property type="term" value="F:GTP binding"/>
    <property type="evidence" value="ECO:0007669"/>
    <property type="project" value="UniProtKB-KW"/>
</dbReference>
<evidence type="ECO:0000256" key="6">
    <source>
        <dbReference type="ARBA" id="ARBA00023134"/>
    </source>
</evidence>
<comment type="caution">
    <text evidence="9">The sequence shown here is derived from an EMBL/GenBank/DDBJ whole genome shotgun (WGS) entry which is preliminary data.</text>
</comment>
<dbReference type="EMBL" id="BARW01032801">
    <property type="protein sequence ID" value="GAJ03501.1"/>
    <property type="molecule type" value="Genomic_DNA"/>
</dbReference>
<dbReference type="InterPro" id="IPR001233">
    <property type="entry name" value="RtcB"/>
</dbReference>